<dbReference type="InterPro" id="IPR044638">
    <property type="entry name" value="ALDH7A1-like"/>
</dbReference>
<evidence type="ECO:0000313" key="6">
    <source>
        <dbReference type="Ensembl" id="ENSSHBP00005004490.1"/>
    </source>
</evidence>
<evidence type="ECO:0000313" key="7">
    <source>
        <dbReference type="Proteomes" id="UP000472266"/>
    </source>
</evidence>
<feature type="chain" id="PRO_5025383291" evidence="4">
    <location>
        <begin position="23"/>
        <end position="146"/>
    </location>
</feature>
<dbReference type="InterPro" id="IPR015590">
    <property type="entry name" value="Aldehyde_DH_dom"/>
</dbReference>
<dbReference type="Pfam" id="PF00171">
    <property type="entry name" value="Aldedh"/>
    <property type="match status" value="1"/>
</dbReference>
<reference evidence="6" key="2">
    <citation type="submission" date="2025-08" db="UniProtKB">
        <authorList>
            <consortium name="Ensembl"/>
        </authorList>
    </citation>
    <scope>IDENTIFICATION</scope>
</reference>
<reference evidence="6" key="3">
    <citation type="submission" date="2025-09" db="UniProtKB">
        <authorList>
            <consortium name="Ensembl"/>
        </authorList>
    </citation>
    <scope>IDENTIFICATION</scope>
</reference>
<comment type="similarity">
    <text evidence="1">Belongs to the aldehyde dehydrogenase family.</text>
</comment>
<dbReference type="InterPro" id="IPR016161">
    <property type="entry name" value="Ald_DH/histidinol_DH"/>
</dbReference>
<evidence type="ECO:0000256" key="1">
    <source>
        <dbReference type="ARBA" id="ARBA00009986"/>
    </source>
</evidence>
<keyword evidence="3" id="KW-0520">NAD</keyword>
<dbReference type="GO" id="GO:0004029">
    <property type="term" value="F:aldehyde dehydrogenase (NAD+) activity"/>
    <property type="evidence" value="ECO:0007669"/>
    <property type="project" value="InterPro"/>
</dbReference>
<proteinExistence type="inferred from homology"/>
<evidence type="ECO:0000259" key="5">
    <source>
        <dbReference type="Pfam" id="PF00171"/>
    </source>
</evidence>
<reference evidence="6 7" key="1">
    <citation type="submission" date="2019-11" db="EMBL/GenBank/DDBJ databases">
        <title>Strigops habroptila (kakapo) genome, bStrHab1, primary haplotype, v2.</title>
        <authorList>
            <person name="Jarvis E.D."/>
            <person name="Howard J."/>
            <person name="Rhie A."/>
            <person name="Phillippy A."/>
            <person name="Korlach J."/>
            <person name="Digby A."/>
            <person name="Iorns D."/>
            <person name="Eason D."/>
            <person name="Robertson B."/>
            <person name="Raemaekers T."/>
            <person name="Howe K."/>
            <person name="Lewin H."/>
            <person name="Damas J."/>
            <person name="Hastie A."/>
            <person name="Tracey A."/>
            <person name="Chow W."/>
            <person name="Fedrigo O."/>
        </authorList>
    </citation>
    <scope>NUCLEOTIDE SEQUENCE [LARGE SCALE GENOMIC DNA]</scope>
</reference>
<dbReference type="PANTHER" id="PTHR43521:SF1">
    <property type="entry name" value="ALPHA-AMINOADIPIC SEMIALDEHYDE DEHYDROGENASE"/>
    <property type="match status" value="1"/>
</dbReference>
<feature type="signal peptide" evidence="4">
    <location>
        <begin position="1"/>
        <end position="22"/>
    </location>
</feature>
<evidence type="ECO:0000256" key="4">
    <source>
        <dbReference type="SAM" id="SignalP"/>
    </source>
</evidence>
<evidence type="ECO:0000256" key="2">
    <source>
        <dbReference type="ARBA" id="ARBA00023002"/>
    </source>
</evidence>
<organism evidence="6 7">
    <name type="scientific">Strigops habroptila</name>
    <name type="common">Kakapo</name>
    <dbReference type="NCBI Taxonomy" id="2489341"/>
    <lineage>
        <taxon>Eukaryota</taxon>
        <taxon>Metazoa</taxon>
        <taxon>Chordata</taxon>
        <taxon>Craniata</taxon>
        <taxon>Vertebrata</taxon>
        <taxon>Euteleostomi</taxon>
        <taxon>Archelosauria</taxon>
        <taxon>Archosauria</taxon>
        <taxon>Dinosauria</taxon>
        <taxon>Saurischia</taxon>
        <taxon>Theropoda</taxon>
        <taxon>Coelurosauria</taxon>
        <taxon>Aves</taxon>
        <taxon>Neognathae</taxon>
        <taxon>Neoaves</taxon>
        <taxon>Telluraves</taxon>
        <taxon>Australaves</taxon>
        <taxon>Psittaciformes</taxon>
        <taxon>Psittacidae</taxon>
        <taxon>Strigops</taxon>
    </lineage>
</organism>
<keyword evidence="4" id="KW-0732">Signal</keyword>
<dbReference type="InterPro" id="IPR016162">
    <property type="entry name" value="Ald_DH_N"/>
</dbReference>
<accession>A0A672TQE1</accession>
<dbReference type="SUPFAM" id="SSF53720">
    <property type="entry name" value="ALDH-like"/>
    <property type="match status" value="1"/>
</dbReference>
<evidence type="ECO:0000256" key="3">
    <source>
        <dbReference type="ARBA" id="ARBA00023027"/>
    </source>
</evidence>
<sequence length="146" mass="15935">MLRLRCAAAALLPLRAGAGAAAMSTLLVSQPRYAWLRELGLQEENPGVYNGRWGGRGQVVTTFCPANNEPIASVRQASLEDYEETVKKAKEAWNIWADIPAPKRGEIVRHIGDALRQKIKVLGSLEECYSCCPAVCPPAVAHQPVR</sequence>
<dbReference type="GeneTree" id="ENSGT00940000154938"/>
<feature type="domain" description="Aldehyde dehydrogenase" evidence="5">
    <location>
        <begin position="59"/>
        <end position="125"/>
    </location>
</feature>
<dbReference type="Ensembl" id="ENSSHBT00005005475.1">
    <property type="protein sequence ID" value="ENSSHBP00005004490.1"/>
    <property type="gene ID" value="ENSSHBG00005003993.1"/>
</dbReference>
<protein>
    <submittedName>
        <fullName evidence="6">Aldehyde dehydrogenase 7 family member A1</fullName>
    </submittedName>
</protein>
<dbReference type="Gene3D" id="3.40.605.10">
    <property type="entry name" value="Aldehyde Dehydrogenase, Chain A, domain 1"/>
    <property type="match status" value="1"/>
</dbReference>
<keyword evidence="7" id="KW-1185">Reference proteome</keyword>
<keyword evidence="2" id="KW-0560">Oxidoreductase</keyword>
<gene>
    <name evidence="6" type="primary">ALDH7A1</name>
</gene>
<dbReference type="AlphaFoldDB" id="A0A672TQE1"/>
<name>A0A672TQE1_STRHB</name>
<dbReference type="Proteomes" id="UP000472266">
    <property type="component" value="Chromosome 3"/>
</dbReference>
<dbReference type="PANTHER" id="PTHR43521">
    <property type="entry name" value="ALPHA-AMINOADIPIC SEMIALDEHYDE DEHYDROGENASE"/>
    <property type="match status" value="1"/>
</dbReference>